<sequence length="67" mass="7942">MTIEKKLPDNKYLSPCVRNCCLDESDICLGCFRHLDEITGWQRFTEQERIAILDLCHERKVNRNNES</sequence>
<name>A0ABQ6GVF8_9GAMM</name>
<evidence type="ECO:0000313" key="1">
    <source>
        <dbReference type="EMBL" id="GLX78156.1"/>
    </source>
</evidence>
<evidence type="ECO:0000313" key="2">
    <source>
        <dbReference type="Proteomes" id="UP001157186"/>
    </source>
</evidence>
<dbReference type="Proteomes" id="UP001157186">
    <property type="component" value="Unassembled WGS sequence"/>
</dbReference>
<dbReference type="InterPro" id="IPR010710">
    <property type="entry name" value="DUF1289"/>
</dbReference>
<dbReference type="Pfam" id="PF06945">
    <property type="entry name" value="DUF1289"/>
    <property type="match status" value="1"/>
</dbReference>
<organism evidence="1 2">
    <name type="scientific">Thalassotalea insulae</name>
    <dbReference type="NCBI Taxonomy" id="2056778"/>
    <lineage>
        <taxon>Bacteria</taxon>
        <taxon>Pseudomonadati</taxon>
        <taxon>Pseudomonadota</taxon>
        <taxon>Gammaproteobacteria</taxon>
        <taxon>Alteromonadales</taxon>
        <taxon>Colwelliaceae</taxon>
        <taxon>Thalassotalea</taxon>
    </lineage>
</organism>
<dbReference type="PANTHER" id="PTHR35175">
    <property type="entry name" value="DUF1289 DOMAIN-CONTAINING PROTEIN"/>
    <property type="match status" value="1"/>
</dbReference>
<dbReference type="EMBL" id="BSST01000001">
    <property type="protein sequence ID" value="GLX78156.1"/>
    <property type="molecule type" value="Genomic_DNA"/>
</dbReference>
<dbReference type="PANTHER" id="PTHR35175:SF2">
    <property type="entry name" value="DUF1289 DOMAIN-CONTAINING PROTEIN"/>
    <property type="match status" value="1"/>
</dbReference>
<gene>
    <name evidence="1" type="ORF">tinsulaeT_14960</name>
</gene>
<protein>
    <recommendedName>
        <fullName evidence="3">DUF1289 domain-containing protein</fullName>
    </recommendedName>
</protein>
<reference evidence="1 2" key="1">
    <citation type="submission" date="2023-03" db="EMBL/GenBank/DDBJ databases">
        <title>Draft genome sequence of Thalassotalea insulae KCTC 62186T.</title>
        <authorList>
            <person name="Sawabe T."/>
        </authorList>
    </citation>
    <scope>NUCLEOTIDE SEQUENCE [LARGE SCALE GENOMIC DNA]</scope>
    <source>
        <strain evidence="1 2">KCTC 62186</strain>
    </source>
</reference>
<keyword evidence="2" id="KW-1185">Reference proteome</keyword>
<accession>A0ABQ6GVF8</accession>
<proteinExistence type="predicted"/>
<comment type="caution">
    <text evidence="1">The sequence shown here is derived from an EMBL/GenBank/DDBJ whole genome shotgun (WGS) entry which is preliminary data.</text>
</comment>
<evidence type="ECO:0008006" key="3">
    <source>
        <dbReference type="Google" id="ProtNLM"/>
    </source>
</evidence>